<protein>
    <submittedName>
        <fullName evidence="1">Uncharacterized protein</fullName>
    </submittedName>
</protein>
<gene>
    <name evidence="1" type="ORF">AWH48_15925</name>
</gene>
<evidence type="ECO:0000313" key="2">
    <source>
        <dbReference type="Proteomes" id="UP000077271"/>
    </source>
</evidence>
<accession>A0A177L0N2</accession>
<reference evidence="1 2" key="1">
    <citation type="submission" date="2016-01" db="EMBL/GenBank/DDBJ databases">
        <title>Investigation of taxonomic status of Bacillus aminovorans.</title>
        <authorList>
            <person name="Verma A."/>
            <person name="Pal Y."/>
            <person name="Krishnamurthi S."/>
        </authorList>
    </citation>
    <scope>NUCLEOTIDE SEQUENCE [LARGE SCALE GENOMIC DNA]</scope>
    <source>
        <strain evidence="1 2">DSM 4337</strain>
    </source>
</reference>
<dbReference type="Proteomes" id="UP000077271">
    <property type="component" value="Unassembled WGS sequence"/>
</dbReference>
<name>A0A177L0N2_9BACI</name>
<organism evidence="1 2">
    <name type="scientific">Domibacillus aminovorans</name>
    <dbReference type="NCBI Taxonomy" id="29332"/>
    <lineage>
        <taxon>Bacteria</taxon>
        <taxon>Bacillati</taxon>
        <taxon>Bacillota</taxon>
        <taxon>Bacilli</taxon>
        <taxon>Bacillales</taxon>
        <taxon>Bacillaceae</taxon>
        <taxon>Domibacillus</taxon>
    </lineage>
</organism>
<dbReference type="EMBL" id="LQWZ01000004">
    <property type="protein sequence ID" value="OAH59230.1"/>
    <property type="molecule type" value="Genomic_DNA"/>
</dbReference>
<proteinExistence type="predicted"/>
<sequence>MFIYSVPVFGLLPKSATIPPIQLFWREDELIQELMLVGKIGSDVQEGDLMRIELSPDDVKDELL</sequence>
<comment type="caution">
    <text evidence="1">The sequence shown here is derived from an EMBL/GenBank/DDBJ whole genome shotgun (WGS) entry which is preliminary data.</text>
</comment>
<evidence type="ECO:0000313" key="1">
    <source>
        <dbReference type="EMBL" id="OAH59230.1"/>
    </source>
</evidence>
<dbReference type="AlphaFoldDB" id="A0A177L0N2"/>